<dbReference type="OrthoDB" id="4360026at2759"/>
<dbReference type="Proteomes" id="UP000184300">
    <property type="component" value="Unassembled WGS sequence"/>
</dbReference>
<protein>
    <recommendedName>
        <fullName evidence="3">F-box domain-containing protein</fullName>
    </recommendedName>
</protein>
<evidence type="ECO:0000313" key="1">
    <source>
        <dbReference type="EMBL" id="OJJ85481.1"/>
    </source>
</evidence>
<dbReference type="GeneID" id="34464479"/>
<evidence type="ECO:0000313" key="2">
    <source>
        <dbReference type="Proteomes" id="UP000184300"/>
    </source>
</evidence>
<keyword evidence="2" id="KW-1185">Reference proteome</keyword>
<dbReference type="RefSeq" id="XP_022402179.1">
    <property type="nucleotide sequence ID" value="XM_022548218.1"/>
</dbReference>
<dbReference type="VEuPathDB" id="FungiDB:ASPGLDRAFT_56872"/>
<dbReference type="STRING" id="1160497.A0A1L9VNM6"/>
<dbReference type="EMBL" id="KV878894">
    <property type="protein sequence ID" value="OJJ85481.1"/>
    <property type="molecule type" value="Genomic_DNA"/>
</dbReference>
<accession>A0A1L9VNM6</accession>
<gene>
    <name evidence="1" type="ORF">ASPGLDRAFT_56872</name>
</gene>
<sequence length="866" mass="99181">MSLPALSPLESFPNELLDYIISSVAASPPSSARLQQPPSHRIAKNSTRDLKNLSLVSSGLCALVRPRLFAHACFNLRNGRAFLDFVAQSSLKRHVTSIVVKGNDSPENREDPYWWRRVLYELDPLRITVVAPPSFIGAMLGTQIQEGHSWAFEIPLQVLHLERDARQEGSVRLEEHSSLLSARDWQSLEFNEASSLKAYHHYEYFLLRVPSVFDQWGTLAHPPDRPADLPSTLSLNRLTTFSYTAVFPFYNHVNLVLDAVFLMTSLESLTTQLAPCQNDRVIEIEQRGSIDPSDPWMELATGAQSSNSFTLSDPPPGHFIDTVAKPDNNLDQLPMEKRLAIAKYDAEDCKDAIHGSRIPKTLGEQVHRLCTIRGIRHHYGFAQELRGVTPEFTRALNARDIMSGIIPTISQPEETPYCIWYPEVPKEDILRALVQRYPDMLYHAARACAVAGYFDMYQELDPLPEVHVAEEAGYASMQKSSNGSQQIYQHILSQPVKFEIMNDYTRTSLTARSKYYGPREFKIDAKPWHRFCTDPYYFNITEDWGIDDHDCEAPKAPEDYFPLVYSPLPADLPFINKDKLIHVAAYNGDIDRYARLRRPQMLKHEWAMVIHGIYHNAIFAKWWTTQIAEHPEDRREIKIRCAINARRIMSDDLSWLTADTPGKLLPDFIWYPAVAHCVTYEKLAHMRPAMFETCLRACIVANDPWTWDDLLRAAPDIFKFTRDSSEPEDPKLWWLSKHARYGLWREAAASSNRNFQKDISAAVPDAAQKFKTPHNNSDWWGDYYVVRDLYFPNRSRLVRLYDPVQPGFNEGPYDGMGCGIGDVDLALFLGDAISRETWKKEMEDEGSLQACIEEIWDLLELNQAPR</sequence>
<reference evidence="2" key="1">
    <citation type="journal article" date="2017" name="Genome Biol.">
        <title>Comparative genomics reveals high biological diversity and specific adaptations in the industrially and medically important fungal genus Aspergillus.</title>
        <authorList>
            <person name="de Vries R.P."/>
            <person name="Riley R."/>
            <person name="Wiebenga A."/>
            <person name="Aguilar-Osorio G."/>
            <person name="Amillis S."/>
            <person name="Uchima C.A."/>
            <person name="Anderluh G."/>
            <person name="Asadollahi M."/>
            <person name="Askin M."/>
            <person name="Barry K."/>
            <person name="Battaglia E."/>
            <person name="Bayram O."/>
            <person name="Benocci T."/>
            <person name="Braus-Stromeyer S.A."/>
            <person name="Caldana C."/>
            <person name="Canovas D."/>
            <person name="Cerqueira G.C."/>
            <person name="Chen F."/>
            <person name="Chen W."/>
            <person name="Choi C."/>
            <person name="Clum A."/>
            <person name="Dos Santos R.A."/>
            <person name="Damasio A.R."/>
            <person name="Diallinas G."/>
            <person name="Emri T."/>
            <person name="Fekete E."/>
            <person name="Flipphi M."/>
            <person name="Freyberg S."/>
            <person name="Gallo A."/>
            <person name="Gournas C."/>
            <person name="Habgood R."/>
            <person name="Hainaut M."/>
            <person name="Harispe M.L."/>
            <person name="Henrissat B."/>
            <person name="Hilden K.S."/>
            <person name="Hope R."/>
            <person name="Hossain A."/>
            <person name="Karabika E."/>
            <person name="Karaffa L."/>
            <person name="Karanyi Z."/>
            <person name="Krasevec N."/>
            <person name="Kuo A."/>
            <person name="Kusch H."/>
            <person name="LaButti K."/>
            <person name="Lagendijk E.L."/>
            <person name="Lapidus A."/>
            <person name="Levasseur A."/>
            <person name="Lindquist E."/>
            <person name="Lipzen A."/>
            <person name="Logrieco A.F."/>
            <person name="MacCabe A."/>
            <person name="Maekelae M.R."/>
            <person name="Malavazi I."/>
            <person name="Melin P."/>
            <person name="Meyer V."/>
            <person name="Mielnichuk N."/>
            <person name="Miskei M."/>
            <person name="Molnar A.P."/>
            <person name="Mule G."/>
            <person name="Ngan C.Y."/>
            <person name="Orejas M."/>
            <person name="Orosz E."/>
            <person name="Ouedraogo J.P."/>
            <person name="Overkamp K.M."/>
            <person name="Park H.-S."/>
            <person name="Perrone G."/>
            <person name="Piumi F."/>
            <person name="Punt P.J."/>
            <person name="Ram A.F."/>
            <person name="Ramon A."/>
            <person name="Rauscher S."/>
            <person name="Record E."/>
            <person name="Riano-Pachon D.M."/>
            <person name="Robert V."/>
            <person name="Roehrig J."/>
            <person name="Ruller R."/>
            <person name="Salamov A."/>
            <person name="Salih N.S."/>
            <person name="Samson R.A."/>
            <person name="Sandor E."/>
            <person name="Sanguinetti M."/>
            <person name="Schuetze T."/>
            <person name="Sepcic K."/>
            <person name="Shelest E."/>
            <person name="Sherlock G."/>
            <person name="Sophianopoulou V."/>
            <person name="Squina F.M."/>
            <person name="Sun H."/>
            <person name="Susca A."/>
            <person name="Todd R.B."/>
            <person name="Tsang A."/>
            <person name="Unkles S.E."/>
            <person name="van de Wiele N."/>
            <person name="van Rossen-Uffink D."/>
            <person name="Oliveira J.V."/>
            <person name="Vesth T.C."/>
            <person name="Visser J."/>
            <person name="Yu J.-H."/>
            <person name="Zhou M."/>
            <person name="Andersen M.R."/>
            <person name="Archer D.B."/>
            <person name="Baker S.E."/>
            <person name="Benoit I."/>
            <person name="Brakhage A.A."/>
            <person name="Braus G.H."/>
            <person name="Fischer R."/>
            <person name="Frisvad J.C."/>
            <person name="Goldman G.H."/>
            <person name="Houbraken J."/>
            <person name="Oakley B."/>
            <person name="Pocsi I."/>
            <person name="Scazzocchio C."/>
            <person name="Seiboth B."/>
            <person name="vanKuyk P.A."/>
            <person name="Wortman J."/>
            <person name="Dyer P.S."/>
            <person name="Grigoriev I.V."/>
        </authorList>
    </citation>
    <scope>NUCLEOTIDE SEQUENCE [LARGE SCALE GENOMIC DNA]</scope>
    <source>
        <strain evidence="2">CBS 516.65</strain>
    </source>
</reference>
<name>A0A1L9VNM6_ASPGL</name>
<proteinExistence type="predicted"/>
<evidence type="ECO:0008006" key="3">
    <source>
        <dbReference type="Google" id="ProtNLM"/>
    </source>
</evidence>
<organism evidence="1 2">
    <name type="scientific">Aspergillus glaucus CBS 516.65</name>
    <dbReference type="NCBI Taxonomy" id="1160497"/>
    <lineage>
        <taxon>Eukaryota</taxon>
        <taxon>Fungi</taxon>
        <taxon>Dikarya</taxon>
        <taxon>Ascomycota</taxon>
        <taxon>Pezizomycotina</taxon>
        <taxon>Eurotiomycetes</taxon>
        <taxon>Eurotiomycetidae</taxon>
        <taxon>Eurotiales</taxon>
        <taxon>Aspergillaceae</taxon>
        <taxon>Aspergillus</taxon>
        <taxon>Aspergillus subgen. Aspergillus</taxon>
    </lineage>
</organism>
<dbReference type="AlphaFoldDB" id="A0A1L9VNM6"/>